<sequence length="42" mass="4871">MKEERTHNSTYPSWLGYVEGWWRLAGICNSGLLTGEKCLNRI</sequence>
<comment type="caution">
    <text evidence="1">The sequence shown here is derived from an EMBL/GenBank/DDBJ whole genome shotgun (WGS) entry which is preliminary data.</text>
</comment>
<dbReference type="Proteomes" id="UP000036958">
    <property type="component" value="Unassembled WGS sequence"/>
</dbReference>
<keyword evidence="2" id="KW-1185">Reference proteome</keyword>
<organism evidence="1 2">
    <name type="scientific">Sunxiuqinia dokdonensis</name>
    <dbReference type="NCBI Taxonomy" id="1409788"/>
    <lineage>
        <taxon>Bacteria</taxon>
        <taxon>Pseudomonadati</taxon>
        <taxon>Bacteroidota</taxon>
        <taxon>Bacteroidia</taxon>
        <taxon>Marinilabiliales</taxon>
        <taxon>Prolixibacteraceae</taxon>
        <taxon>Sunxiuqinia</taxon>
    </lineage>
</organism>
<gene>
    <name evidence="1" type="ORF">NC99_42590</name>
</gene>
<accession>A0A0L8V3Y7</accession>
<evidence type="ECO:0000313" key="1">
    <source>
        <dbReference type="EMBL" id="KOH42952.1"/>
    </source>
</evidence>
<dbReference type="AlphaFoldDB" id="A0A0L8V3Y7"/>
<proteinExistence type="predicted"/>
<name>A0A0L8V3Y7_9BACT</name>
<protein>
    <submittedName>
        <fullName evidence="1">Uncharacterized protein</fullName>
    </submittedName>
</protein>
<evidence type="ECO:0000313" key="2">
    <source>
        <dbReference type="Proteomes" id="UP000036958"/>
    </source>
</evidence>
<dbReference type="EMBL" id="LGIA01000206">
    <property type="protein sequence ID" value="KOH42952.1"/>
    <property type="molecule type" value="Genomic_DNA"/>
</dbReference>
<reference evidence="2" key="1">
    <citation type="submission" date="2015-07" db="EMBL/GenBank/DDBJ databases">
        <title>Genome sequencing of Sunxiuqinia dokdonensis strain SK.</title>
        <authorList>
            <person name="Ahn S."/>
            <person name="Kim B.-C."/>
        </authorList>
    </citation>
    <scope>NUCLEOTIDE SEQUENCE [LARGE SCALE GENOMIC DNA]</scope>
    <source>
        <strain evidence="2">SK</strain>
    </source>
</reference>